<dbReference type="InterPro" id="IPR013039">
    <property type="entry name" value="DUF1588"/>
</dbReference>
<dbReference type="OrthoDB" id="127185at2"/>
<dbReference type="InterPro" id="IPR013042">
    <property type="entry name" value="DUF1592"/>
</dbReference>
<evidence type="ECO:0000259" key="1">
    <source>
        <dbReference type="Pfam" id="PF07624"/>
    </source>
</evidence>
<evidence type="ECO:0000259" key="4">
    <source>
        <dbReference type="Pfam" id="PF07631"/>
    </source>
</evidence>
<accession>A0A4P2Q2A5</accession>
<gene>
    <name evidence="6" type="ORF">SOCEGT47_039140</name>
</gene>
<feature type="domain" description="DUF1587" evidence="2">
    <location>
        <begin position="75"/>
        <end position="139"/>
    </location>
</feature>
<proteinExistence type="predicted"/>
<dbReference type="AlphaFoldDB" id="A0A4P2Q2A5"/>
<dbReference type="Proteomes" id="UP000295781">
    <property type="component" value="Chromosome"/>
</dbReference>
<dbReference type="Pfam" id="PF07637">
    <property type="entry name" value="PSD5"/>
    <property type="match status" value="1"/>
</dbReference>
<dbReference type="Pfam" id="PF07626">
    <property type="entry name" value="PSD3"/>
    <property type="match status" value="1"/>
</dbReference>
<feature type="domain" description="DUF1592" evidence="4">
    <location>
        <begin position="237"/>
        <end position="365"/>
    </location>
</feature>
<evidence type="ECO:0000259" key="3">
    <source>
        <dbReference type="Pfam" id="PF07627"/>
    </source>
</evidence>
<organism evidence="6 7">
    <name type="scientific">Sorangium cellulosum</name>
    <name type="common">Polyangium cellulosum</name>
    <dbReference type="NCBI Taxonomy" id="56"/>
    <lineage>
        <taxon>Bacteria</taxon>
        <taxon>Pseudomonadati</taxon>
        <taxon>Myxococcota</taxon>
        <taxon>Polyangia</taxon>
        <taxon>Polyangiales</taxon>
        <taxon>Polyangiaceae</taxon>
        <taxon>Sorangium</taxon>
    </lineage>
</organism>
<feature type="domain" description="DUF1588" evidence="3">
    <location>
        <begin position="383"/>
        <end position="480"/>
    </location>
</feature>
<sequence>MMSSSCSRTASGPRGARRLLGAALCAAALLLPGCTGSVGAPWEGGEGRDLPGGGGVELPEGAEGAQVAARSMFPRLSHAQWENTVRDLLRLDERPGFSASFTTDPLGGVFDNNEVVLQVTPGLWGDYQRAAEELAAMVTADEAKLGRVLPADLPAAPEARARAFIERFGERAFRRPLAAGEIDAYAALFDRGEALFPGEDPFVAGVRAALEAFLQSPHFVYRVEIGAGPAEGGLVPLSGHEIATKLAYLFWNTMPSDELFLAAAAGELSSPEAVRAYAARMLEDPRAREVVGAFHRQLYDYAQYHDLNKDPELYPEFGPEMGEAMQREAELFVDHIVFDRDGGLTDLLTSRTTFVNDDLAAVYGLEGEFSEAFERVELDAAERSGLLTRAGFLAAKATAREPDTIHRGVFVNLRILCVALPSPPDNVAALPPGEHRTNRERVEAHTGKGTCGAACHGALINPAGFAFEHYDAIGQYRTTDNGEPVNAADVYALGGQPRSFADAVELSQILAESSEAHACYAKRWIEFAHGRDARPEDRALLSALAEASRGGASTRELLLQIVSSPSFLARVPAEAP</sequence>
<evidence type="ECO:0000259" key="2">
    <source>
        <dbReference type="Pfam" id="PF07626"/>
    </source>
</evidence>
<protein>
    <submittedName>
        <fullName evidence="6">Uncharacterized protein</fullName>
    </submittedName>
</protein>
<reference evidence="6 7" key="1">
    <citation type="submission" date="2015-09" db="EMBL/GenBank/DDBJ databases">
        <title>Sorangium comparison.</title>
        <authorList>
            <person name="Zaburannyi N."/>
            <person name="Bunk B."/>
            <person name="Overmann J."/>
            <person name="Mueller R."/>
        </authorList>
    </citation>
    <scope>NUCLEOTIDE SEQUENCE [LARGE SCALE GENOMIC DNA]</scope>
    <source>
        <strain evidence="6 7">So ceGT47</strain>
    </source>
</reference>
<dbReference type="Pfam" id="PF07624">
    <property type="entry name" value="PSD2"/>
    <property type="match status" value="1"/>
</dbReference>
<dbReference type="Pfam" id="PF07631">
    <property type="entry name" value="PSD4"/>
    <property type="match status" value="1"/>
</dbReference>
<dbReference type="InterPro" id="IPR013036">
    <property type="entry name" value="DUF1587"/>
</dbReference>
<dbReference type="RefSeq" id="WP_129348522.1">
    <property type="nucleotide sequence ID" value="NZ_CP012670.1"/>
</dbReference>
<name>A0A4P2Q2A5_SORCE</name>
<dbReference type="EMBL" id="CP012670">
    <property type="protein sequence ID" value="AUX23389.1"/>
    <property type="molecule type" value="Genomic_DNA"/>
</dbReference>
<feature type="domain" description="DUF1585" evidence="1">
    <location>
        <begin position="498"/>
        <end position="567"/>
    </location>
</feature>
<feature type="domain" description="DUF1595" evidence="5">
    <location>
        <begin position="161"/>
        <end position="224"/>
    </location>
</feature>
<evidence type="ECO:0000313" key="6">
    <source>
        <dbReference type="EMBL" id="AUX23389.1"/>
    </source>
</evidence>
<dbReference type="InterPro" id="IPR013043">
    <property type="entry name" value="DUF1595"/>
</dbReference>
<dbReference type="Pfam" id="PF07627">
    <property type="entry name" value="PSCyt3"/>
    <property type="match status" value="1"/>
</dbReference>
<evidence type="ECO:0000313" key="7">
    <source>
        <dbReference type="Proteomes" id="UP000295781"/>
    </source>
</evidence>
<evidence type="ECO:0000259" key="5">
    <source>
        <dbReference type="Pfam" id="PF07637"/>
    </source>
</evidence>
<dbReference type="InterPro" id="IPR011478">
    <property type="entry name" value="DUF1585"/>
</dbReference>